<dbReference type="EMBL" id="JACEIB010000001">
    <property type="protein sequence ID" value="MBA2932897.1"/>
    <property type="molecule type" value="Genomic_DNA"/>
</dbReference>
<protein>
    <submittedName>
        <fullName evidence="1">Uncharacterized protein</fullName>
    </submittedName>
</protein>
<proteinExistence type="predicted"/>
<reference evidence="1 2" key="1">
    <citation type="submission" date="2020-07" db="EMBL/GenBank/DDBJ databases">
        <authorList>
            <person name="Sun Q."/>
        </authorList>
    </citation>
    <scope>NUCLEOTIDE SEQUENCE [LARGE SCALE GENOMIC DNA]</scope>
    <source>
        <strain evidence="1 2">CGMCC 1.13654</strain>
    </source>
</reference>
<dbReference type="RefSeq" id="WP_181638771.1">
    <property type="nucleotide sequence ID" value="NZ_JACEIB010000001.1"/>
</dbReference>
<comment type="caution">
    <text evidence="1">The sequence shown here is derived from an EMBL/GenBank/DDBJ whole genome shotgun (WGS) entry which is preliminary data.</text>
</comment>
<organism evidence="1 2">
    <name type="scientific">Sphingomonas chungangi</name>
    <dbReference type="NCBI Taxonomy" id="2683589"/>
    <lineage>
        <taxon>Bacteria</taxon>
        <taxon>Pseudomonadati</taxon>
        <taxon>Pseudomonadota</taxon>
        <taxon>Alphaproteobacteria</taxon>
        <taxon>Sphingomonadales</taxon>
        <taxon>Sphingomonadaceae</taxon>
        <taxon>Sphingomonas</taxon>
    </lineage>
</organism>
<accession>A0A838L1H4</accession>
<name>A0A838L1H4_9SPHN</name>
<keyword evidence="2" id="KW-1185">Reference proteome</keyword>
<evidence type="ECO:0000313" key="2">
    <source>
        <dbReference type="Proteomes" id="UP000570166"/>
    </source>
</evidence>
<sequence>MADECIPWDFEAKLSWPGRVATEVGTLRGCVRAWSALSEIDQSACAIHCIAKIWIADWHEERTVISSIGIQQLVSRLETGWRQRGH</sequence>
<dbReference type="AlphaFoldDB" id="A0A838L1H4"/>
<evidence type="ECO:0000313" key="1">
    <source>
        <dbReference type="EMBL" id="MBA2932897.1"/>
    </source>
</evidence>
<dbReference type="Proteomes" id="UP000570166">
    <property type="component" value="Unassembled WGS sequence"/>
</dbReference>
<gene>
    <name evidence="1" type="ORF">HZF05_02190</name>
</gene>